<evidence type="ECO:0000256" key="4">
    <source>
        <dbReference type="ARBA" id="ARBA00022989"/>
    </source>
</evidence>
<proteinExistence type="inferred from homology"/>
<evidence type="ECO:0000256" key="3">
    <source>
        <dbReference type="ARBA" id="ARBA00022692"/>
    </source>
</evidence>
<dbReference type="GO" id="GO:0022857">
    <property type="term" value="F:transmembrane transporter activity"/>
    <property type="evidence" value="ECO:0007669"/>
    <property type="project" value="TreeGrafter"/>
</dbReference>
<keyword evidence="3 7" id="KW-0812">Transmembrane</keyword>
<accession>A0A1N6EM44</accession>
<dbReference type="RefSeq" id="WP_074238829.1">
    <property type="nucleotide sequence ID" value="NZ_FSRA01000001.1"/>
</dbReference>
<feature type="domain" description="ABC3 transporter permease C-terminal" evidence="8">
    <location>
        <begin position="274"/>
        <end position="383"/>
    </location>
</feature>
<evidence type="ECO:0000256" key="2">
    <source>
        <dbReference type="ARBA" id="ARBA00022475"/>
    </source>
</evidence>
<dbReference type="Pfam" id="PF02687">
    <property type="entry name" value="FtsX"/>
    <property type="match status" value="1"/>
</dbReference>
<gene>
    <name evidence="10" type="ORF">SAMN04488055_1707</name>
</gene>
<evidence type="ECO:0000313" key="10">
    <source>
        <dbReference type="EMBL" id="SIN84116.1"/>
    </source>
</evidence>
<keyword evidence="5 7" id="KW-0472">Membrane</keyword>
<dbReference type="STRING" id="536979.SAMN04488055_1707"/>
<sequence length="392" mass="44214">MIRHLFKLIWNKKKQNFLLIMEMLVSFMVMFAVFSLLVFYYTNYKRPMGFVYEDVWALTFNNNRLDVKAPDSIAMYYENIKRRIASFPEVRSVSYVSGNSPFSANTTNSNIEVNKATFSAHIYRVDDDYAKTLQVTLLAGRWFSKLDDAGKEKPIILNRKMKELAYGDKDAIGQRFRADDKDVVVIGVVETLKDKGDYNKAEAGYYMRAGRSSEYWPNRLLISLQPGTSPVFESKINKAMAGIMPEANIEIEQLTKKRVTKNNLTLIPMLMLLIVAGFLIVNVALGLFGVLWYNISRRKAEIGLRRAIGATGGNIVSQIVSETLVLSTFSLIIGSFFAIQFPLLNVFDLPSGVYISALVLAILFIYVLVIICAIYPGKQASNILPAVALHED</sequence>
<dbReference type="AlphaFoldDB" id="A0A1N6EM44"/>
<protein>
    <submittedName>
        <fullName evidence="10">Putative ABC transport system permease protein</fullName>
    </submittedName>
</protein>
<dbReference type="EMBL" id="FSRA01000001">
    <property type="protein sequence ID" value="SIN84116.1"/>
    <property type="molecule type" value="Genomic_DNA"/>
</dbReference>
<evidence type="ECO:0000256" key="7">
    <source>
        <dbReference type="SAM" id="Phobius"/>
    </source>
</evidence>
<dbReference type="OrthoDB" id="8769057at2"/>
<evidence type="ECO:0000259" key="8">
    <source>
        <dbReference type="Pfam" id="PF02687"/>
    </source>
</evidence>
<name>A0A1N6EM44_9BACT</name>
<feature type="transmembrane region" description="Helical" evidence="7">
    <location>
        <begin position="315"/>
        <end position="341"/>
    </location>
</feature>
<dbReference type="Proteomes" id="UP000185003">
    <property type="component" value="Unassembled WGS sequence"/>
</dbReference>
<evidence type="ECO:0000259" key="9">
    <source>
        <dbReference type="Pfam" id="PF12704"/>
    </source>
</evidence>
<keyword evidence="11" id="KW-1185">Reference proteome</keyword>
<reference evidence="10 11" key="1">
    <citation type="submission" date="2016-11" db="EMBL/GenBank/DDBJ databases">
        <authorList>
            <person name="Jaros S."/>
            <person name="Januszkiewicz K."/>
            <person name="Wedrychowicz H."/>
        </authorList>
    </citation>
    <scope>NUCLEOTIDE SEQUENCE [LARGE SCALE GENOMIC DNA]</scope>
    <source>
        <strain evidence="10 11">DSM 24787</strain>
    </source>
</reference>
<evidence type="ECO:0000256" key="1">
    <source>
        <dbReference type="ARBA" id="ARBA00004651"/>
    </source>
</evidence>
<organism evidence="10 11">
    <name type="scientific">Chitinophaga niabensis</name>
    <dbReference type="NCBI Taxonomy" id="536979"/>
    <lineage>
        <taxon>Bacteria</taxon>
        <taxon>Pseudomonadati</taxon>
        <taxon>Bacteroidota</taxon>
        <taxon>Chitinophagia</taxon>
        <taxon>Chitinophagales</taxon>
        <taxon>Chitinophagaceae</taxon>
        <taxon>Chitinophaga</taxon>
    </lineage>
</organism>
<dbReference type="InterPro" id="IPR025857">
    <property type="entry name" value="MacB_PCD"/>
</dbReference>
<dbReference type="PANTHER" id="PTHR30572">
    <property type="entry name" value="MEMBRANE COMPONENT OF TRANSPORTER-RELATED"/>
    <property type="match status" value="1"/>
</dbReference>
<comment type="similarity">
    <text evidence="6">Belongs to the ABC-4 integral membrane protein family.</text>
</comment>
<dbReference type="PANTHER" id="PTHR30572:SF4">
    <property type="entry name" value="ABC TRANSPORTER PERMEASE YTRF"/>
    <property type="match status" value="1"/>
</dbReference>
<keyword evidence="2" id="KW-1003">Cell membrane</keyword>
<comment type="subcellular location">
    <subcellularLocation>
        <location evidence="1">Cell membrane</location>
        <topology evidence="1">Multi-pass membrane protein</topology>
    </subcellularLocation>
</comment>
<evidence type="ECO:0000313" key="11">
    <source>
        <dbReference type="Proteomes" id="UP000185003"/>
    </source>
</evidence>
<dbReference type="InterPro" id="IPR050250">
    <property type="entry name" value="Macrolide_Exporter_MacB"/>
</dbReference>
<feature type="transmembrane region" description="Helical" evidence="7">
    <location>
        <begin position="20"/>
        <end position="41"/>
    </location>
</feature>
<evidence type="ECO:0000256" key="6">
    <source>
        <dbReference type="ARBA" id="ARBA00038076"/>
    </source>
</evidence>
<feature type="transmembrane region" description="Helical" evidence="7">
    <location>
        <begin position="266"/>
        <end position="294"/>
    </location>
</feature>
<dbReference type="GO" id="GO:0005886">
    <property type="term" value="C:plasma membrane"/>
    <property type="evidence" value="ECO:0007669"/>
    <property type="project" value="UniProtKB-SubCell"/>
</dbReference>
<evidence type="ECO:0000256" key="5">
    <source>
        <dbReference type="ARBA" id="ARBA00023136"/>
    </source>
</evidence>
<dbReference type="Pfam" id="PF12704">
    <property type="entry name" value="MacB_PCD"/>
    <property type="match status" value="1"/>
</dbReference>
<feature type="transmembrane region" description="Helical" evidence="7">
    <location>
        <begin position="353"/>
        <end position="375"/>
    </location>
</feature>
<keyword evidence="4 7" id="KW-1133">Transmembrane helix</keyword>
<dbReference type="InterPro" id="IPR003838">
    <property type="entry name" value="ABC3_permease_C"/>
</dbReference>
<feature type="domain" description="MacB-like periplasmic core" evidence="9">
    <location>
        <begin position="74"/>
        <end position="229"/>
    </location>
</feature>